<sequence>MELAAVANVGQISTGTAQVFKAAVSSQHENTGMQVAERAHQVIPNSNGADDVARISQQPRQGINAMAVSRISLEA</sequence>
<accession>A0A7C4M1B8</accession>
<reference evidence="1" key="1">
    <citation type="journal article" date="2020" name="mSystems">
        <title>Genome- and Community-Level Interaction Insights into Carbon Utilization and Element Cycling Functions of Hydrothermarchaeota in Hydrothermal Sediment.</title>
        <authorList>
            <person name="Zhou Z."/>
            <person name="Liu Y."/>
            <person name="Xu W."/>
            <person name="Pan J."/>
            <person name="Luo Z.H."/>
            <person name="Li M."/>
        </authorList>
    </citation>
    <scope>NUCLEOTIDE SEQUENCE [LARGE SCALE GENOMIC DNA]</scope>
    <source>
        <strain evidence="1">SpSt-579</strain>
    </source>
</reference>
<name>A0A7C4M1B8_UNCC3</name>
<protein>
    <submittedName>
        <fullName evidence="1">Uncharacterized protein</fullName>
    </submittedName>
</protein>
<dbReference type="EMBL" id="DSYQ01000021">
    <property type="protein sequence ID" value="HGT71348.1"/>
    <property type="molecule type" value="Genomic_DNA"/>
</dbReference>
<proteinExistence type="predicted"/>
<organism evidence="1">
    <name type="scientific">candidate division CPR3 bacterium</name>
    <dbReference type="NCBI Taxonomy" id="2268181"/>
    <lineage>
        <taxon>Bacteria</taxon>
        <taxon>Bacteria division CPR3</taxon>
    </lineage>
</organism>
<comment type="caution">
    <text evidence="1">The sequence shown here is derived from an EMBL/GenBank/DDBJ whole genome shotgun (WGS) entry which is preliminary data.</text>
</comment>
<dbReference type="AlphaFoldDB" id="A0A7C4M1B8"/>
<gene>
    <name evidence="1" type="ORF">ENT43_03760</name>
</gene>
<evidence type="ECO:0000313" key="1">
    <source>
        <dbReference type="EMBL" id="HGT71348.1"/>
    </source>
</evidence>